<dbReference type="InterPro" id="IPR005082">
    <property type="entry name" value="Peptidase_U9_T4_prohead"/>
</dbReference>
<evidence type="ECO:0008006" key="2">
    <source>
        <dbReference type="Google" id="ProtNLM"/>
    </source>
</evidence>
<accession>A0A381YGV5</accession>
<sequence length="209" mass="23196">MTILIERLSHNQANVQSRIVESDDGSKSMFMEGIFVQGDVKNANERVYPVSEIKRAVESVQAKIKEGFPVLGECDHPPELTVNVDRVSHIIENMWMDGPNGFGKLKIVPTPMGNIIRTLIESGATLGVSSRGSGEVDHAGKVSNYEIITVDIVAQPSAPEAYPKAIYEGLMNMQGGYDTWKLAQNVQNDKYAQKYLSKEIVKFIRELKL</sequence>
<proteinExistence type="predicted"/>
<organism evidence="1">
    <name type="scientific">marine metagenome</name>
    <dbReference type="NCBI Taxonomy" id="408172"/>
    <lineage>
        <taxon>unclassified sequences</taxon>
        <taxon>metagenomes</taxon>
        <taxon>ecological metagenomes</taxon>
    </lineage>
</organism>
<protein>
    <recommendedName>
        <fullName evidence="2">Prohead core scaffolding protein and protease</fullName>
    </recommendedName>
</protein>
<reference evidence="1" key="1">
    <citation type="submission" date="2018-05" db="EMBL/GenBank/DDBJ databases">
        <authorList>
            <person name="Lanie J.A."/>
            <person name="Ng W.-L."/>
            <person name="Kazmierczak K.M."/>
            <person name="Andrzejewski T.M."/>
            <person name="Davidsen T.M."/>
            <person name="Wayne K.J."/>
            <person name="Tettelin H."/>
            <person name="Glass J.I."/>
            <person name="Rusch D."/>
            <person name="Podicherti R."/>
            <person name="Tsui H.-C.T."/>
            <person name="Winkler M.E."/>
        </authorList>
    </citation>
    <scope>NUCLEOTIDE SEQUENCE</scope>
</reference>
<dbReference type="AlphaFoldDB" id="A0A381YGV5"/>
<gene>
    <name evidence="1" type="ORF">METZ01_LOCUS128617</name>
</gene>
<dbReference type="EMBL" id="UINC01018111">
    <property type="protein sequence ID" value="SVA75763.1"/>
    <property type="molecule type" value="Genomic_DNA"/>
</dbReference>
<name>A0A381YGV5_9ZZZZ</name>
<dbReference type="Pfam" id="PF03420">
    <property type="entry name" value="Peptidase_S77"/>
    <property type="match status" value="1"/>
</dbReference>
<evidence type="ECO:0000313" key="1">
    <source>
        <dbReference type="EMBL" id="SVA75763.1"/>
    </source>
</evidence>